<dbReference type="EMBL" id="MU006580">
    <property type="protein sequence ID" value="KAF2745944.1"/>
    <property type="molecule type" value="Genomic_DNA"/>
</dbReference>
<feature type="non-terminal residue" evidence="3">
    <location>
        <position position="1"/>
    </location>
</feature>
<feature type="transmembrane region" description="Helical" evidence="2">
    <location>
        <begin position="6"/>
        <end position="26"/>
    </location>
</feature>
<feature type="coiled-coil region" evidence="1">
    <location>
        <begin position="48"/>
        <end position="82"/>
    </location>
</feature>
<name>A0A6A6V892_9PLEO</name>
<dbReference type="OrthoDB" id="5428081at2759"/>
<evidence type="ECO:0000313" key="4">
    <source>
        <dbReference type="Proteomes" id="UP000799440"/>
    </source>
</evidence>
<feature type="non-terminal residue" evidence="3">
    <location>
        <position position="86"/>
    </location>
</feature>
<gene>
    <name evidence="3" type="ORF">M011DRAFT_380165</name>
</gene>
<evidence type="ECO:0000256" key="1">
    <source>
        <dbReference type="SAM" id="Coils"/>
    </source>
</evidence>
<evidence type="ECO:0000313" key="3">
    <source>
        <dbReference type="EMBL" id="KAF2745944.1"/>
    </source>
</evidence>
<accession>A0A6A6V892</accession>
<reference evidence="3" key="1">
    <citation type="journal article" date="2020" name="Stud. Mycol.">
        <title>101 Dothideomycetes genomes: a test case for predicting lifestyles and emergence of pathogens.</title>
        <authorList>
            <person name="Haridas S."/>
            <person name="Albert R."/>
            <person name="Binder M."/>
            <person name="Bloem J."/>
            <person name="Labutti K."/>
            <person name="Salamov A."/>
            <person name="Andreopoulos B."/>
            <person name="Baker S."/>
            <person name="Barry K."/>
            <person name="Bills G."/>
            <person name="Bluhm B."/>
            <person name="Cannon C."/>
            <person name="Castanera R."/>
            <person name="Culley D."/>
            <person name="Daum C."/>
            <person name="Ezra D."/>
            <person name="Gonzalez J."/>
            <person name="Henrissat B."/>
            <person name="Kuo A."/>
            <person name="Liang C."/>
            <person name="Lipzen A."/>
            <person name="Lutzoni F."/>
            <person name="Magnuson J."/>
            <person name="Mondo S."/>
            <person name="Nolan M."/>
            <person name="Ohm R."/>
            <person name="Pangilinan J."/>
            <person name="Park H.-J."/>
            <person name="Ramirez L."/>
            <person name="Alfaro M."/>
            <person name="Sun H."/>
            <person name="Tritt A."/>
            <person name="Yoshinaga Y."/>
            <person name="Zwiers L.-H."/>
            <person name="Turgeon B."/>
            <person name="Goodwin S."/>
            <person name="Spatafora J."/>
            <person name="Crous P."/>
            <person name="Grigoriev I."/>
        </authorList>
    </citation>
    <scope>NUCLEOTIDE SEQUENCE</scope>
    <source>
        <strain evidence="3">CBS 119925</strain>
    </source>
</reference>
<dbReference type="AlphaFoldDB" id="A0A6A6V892"/>
<protein>
    <submittedName>
        <fullName evidence="3">Uncharacterized protein</fullName>
    </submittedName>
</protein>
<keyword evidence="2" id="KW-1133">Transmembrane helix</keyword>
<evidence type="ECO:0000256" key="2">
    <source>
        <dbReference type="SAM" id="Phobius"/>
    </source>
</evidence>
<keyword evidence="1" id="KW-0175">Coiled coil</keyword>
<proteinExistence type="predicted"/>
<organism evidence="3 4">
    <name type="scientific">Sporormia fimetaria CBS 119925</name>
    <dbReference type="NCBI Taxonomy" id="1340428"/>
    <lineage>
        <taxon>Eukaryota</taxon>
        <taxon>Fungi</taxon>
        <taxon>Dikarya</taxon>
        <taxon>Ascomycota</taxon>
        <taxon>Pezizomycotina</taxon>
        <taxon>Dothideomycetes</taxon>
        <taxon>Pleosporomycetidae</taxon>
        <taxon>Pleosporales</taxon>
        <taxon>Sporormiaceae</taxon>
        <taxon>Sporormia</taxon>
    </lineage>
</organism>
<dbReference type="Proteomes" id="UP000799440">
    <property type="component" value="Unassembled WGS sequence"/>
</dbReference>
<keyword evidence="2" id="KW-0812">Transmembrane</keyword>
<keyword evidence="4" id="KW-1185">Reference proteome</keyword>
<keyword evidence="2" id="KW-0472">Membrane</keyword>
<sequence length="86" mass="9922">QAVRRWFLTGSVAAITIVGSIYGAGLKSKHEFKQEKQRIMEATPEEKLAQLETVRAELVLQKNQMDRKLQQVKARIAEKEQKEQQK</sequence>